<feature type="transmembrane region" description="Helical" evidence="1">
    <location>
        <begin position="124"/>
        <end position="145"/>
    </location>
</feature>
<comment type="caution">
    <text evidence="3">The sequence shown here is derived from an EMBL/GenBank/DDBJ whole genome shotgun (WGS) entry which is preliminary data.</text>
</comment>
<dbReference type="PANTHER" id="PTHR40465">
    <property type="entry name" value="CHROMOSOME 1, WHOLE GENOME SHOTGUN SEQUENCE"/>
    <property type="match status" value="1"/>
</dbReference>
<protein>
    <recommendedName>
        <fullName evidence="2">DUF6534 domain-containing protein</fullName>
    </recommendedName>
</protein>
<evidence type="ECO:0000256" key="1">
    <source>
        <dbReference type="SAM" id="Phobius"/>
    </source>
</evidence>
<accession>A0AAW0DMF8</accession>
<dbReference type="Pfam" id="PF20152">
    <property type="entry name" value="DUF6534"/>
    <property type="match status" value="1"/>
</dbReference>
<dbReference type="EMBL" id="JAYKXP010000011">
    <property type="protein sequence ID" value="KAK7053010.1"/>
    <property type="molecule type" value="Genomic_DNA"/>
</dbReference>
<evidence type="ECO:0000313" key="4">
    <source>
        <dbReference type="Proteomes" id="UP001383192"/>
    </source>
</evidence>
<feature type="transmembrane region" description="Helical" evidence="1">
    <location>
        <begin position="78"/>
        <end position="104"/>
    </location>
</feature>
<keyword evidence="1" id="KW-0812">Transmembrane</keyword>
<keyword evidence="4" id="KW-1185">Reference proteome</keyword>
<name>A0AAW0DMF8_9AGAR</name>
<dbReference type="InterPro" id="IPR045339">
    <property type="entry name" value="DUF6534"/>
</dbReference>
<keyword evidence="1" id="KW-1133">Transmembrane helix</keyword>
<feature type="transmembrane region" description="Helical" evidence="1">
    <location>
        <begin position="21"/>
        <end position="45"/>
    </location>
</feature>
<dbReference type="PANTHER" id="PTHR40465:SF1">
    <property type="entry name" value="DUF6534 DOMAIN-CONTAINING PROTEIN"/>
    <property type="match status" value="1"/>
</dbReference>
<keyword evidence="1" id="KW-0472">Membrane</keyword>
<organism evidence="3 4">
    <name type="scientific">Paramarasmius palmivorus</name>
    <dbReference type="NCBI Taxonomy" id="297713"/>
    <lineage>
        <taxon>Eukaryota</taxon>
        <taxon>Fungi</taxon>
        <taxon>Dikarya</taxon>
        <taxon>Basidiomycota</taxon>
        <taxon>Agaricomycotina</taxon>
        <taxon>Agaricomycetes</taxon>
        <taxon>Agaricomycetidae</taxon>
        <taxon>Agaricales</taxon>
        <taxon>Marasmiineae</taxon>
        <taxon>Marasmiaceae</taxon>
        <taxon>Paramarasmius</taxon>
    </lineage>
</organism>
<feature type="domain" description="DUF6534" evidence="2">
    <location>
        <begin position="130"/>
        <end position="217"/>
    </location>
</feature>
<dbReference type="Proteomes" id="UP001383192">
    <property type="component" value="Unassembled WGS sequence"/>
</dbReference>
<reference evidence="3 4" key="1">
    <citation type="submission" date="2024-01" db="EMBL/GenBank/DDBJ databases">
        <title>A draft genome for a cacao thread blight-causing isolate of Paramarasmius palmivorus.</title>
        <authorList>
            <person name="Baruah I.K."/>
            <person name="Bukari Y."/>
            <person name="Amoako-Attah I."/>
            <person name="Meinhardt L.W."/>
            <person name="Bailey B.A."/>
            <person name="Cohen S.P."/>
        </authorList>
    </citation>
    <scope>NUCLEOTIDE SEQUENCE [LARGE SCALE GENOMIC DNA]</scope>
    <source>
        <strain evidence="3 4">GH-12</strain>
    </source>
</reference>
<gene>
    <name evidence="3" type="ORF">VNI00_004331</name>
</gene>
<evidence type="ECO:0000313" key="3">
    <source>
        <dbReference type="EMBL" id="KAK7053010.1"/>
    </source>
</evidence>
<proteinExistence type="predicted"/>
<evidence type="ECO:0000259" key="2">
    <source>
        <dbReference type="Pfam" id="PF20152"/>
    </source>
</evidence>
<dbReference type="AlphaFoldDB" id="A0AAW0DMF8"/>
<feature type="transmembrane region" description="Helical" evidence="1">
    <location>
        <begin position="166"/>
        <end position="187"/>
    </location>
</feature>
<feature type="transmembrane region" description="Helical" evidence="1">
    <location>
        <begin position="193"/>
        <end position="213"/>
    </location>
</feature>
<sequence length="275" mass="30010">MSSFENATPGGPELAQLIGPIVIGNLILFTLFGILTVQVCLYHLAFPKDKIFTKIAVYGTYTLMVVQVSFLSNRKAGAIVIAMIALLSSVSSWIAAAFGFQVGPEVINLNALHGNAKNMRIFDGIAYISSAVCDVIIAVSMFYLLTRNGNIIHRRTRFVVGRLLRLTVETNIITALSGIAASITLYAFPDTNYFAATTILLPEIYSNSFLLMLNSRMSLTHEQRAEADPSMANLSLPPIEDLCPSEPNIRSSAIVIDFPDVDETKSEESWSSKGH</sequence>